<dbReference type="AlphaFoldDB" id="A0A5N5H114"/>
<dbReference type="EMBL" id="SMOL01000372">
    <property type="protein sequence ID" value="KAB2619861.1"/>
    <property type="molecule type" value="Genomic_DNA"/>
</dbReference>
<dbReference type="Proteomes" id="UP000327157">
    <property type="component" value="Unassembled WGS sequence"/>
</dbReference>
<protein>
    <submittedName>
        <fullName evidence="1">Serine hydroxymethyltransferase 7-like</fullName>
    </submittedName>
</protein>
<keyword evidence="1" id="KW-0808">Transferase</keyword>
<evidence type="ECO:0000313" key="2">
    <source>
        <dbReference type="Proteomes" id="UP000327157"/>
    </source>
</evidence>
<sequence>MADKNKDESVRNANLHDLRDHFEFAHAIAVAMGNNCPTVEWRSWEDVLGNVKKPVMDEVLVSTNLAEAYAEFKYDIGNLVRRDCSTKFESWKKVPKKLKKSMLRELSVSLIYFLCFIF</sequence>
<evidence type="ECO:0000313" key="1">
    <source>
        <dbReference type="EMBL" id="KAB2619861.1"/>
    </source>
</evidence>
<proteinExistence type="predicted"/>
<organism evidence="1 2">
    <name type="scientific">Pyrus ussuriensis x Pyrus communis</name>
    <dbReference type="NCBI Taxonomy" id="2448454"/>
    <lineage>
        <taxon>Eukaryota</taxon>
        <taxon>Viridiplantae</taxon>
        <taxon>Streptophyta</taxon>
        <taxon>Embryophyta</taxon>
        <taxon>Tracheophyta</taxon>
        <taxon>Spermatophyta</taxon>
        <taxon>Magnoliopsida</taxon>
        <taxon>eudicotyledons</taxon>
        <taxon>Gunneridae</taxon>
        <taxon>Pentapetalae</taxon>
        <taxon>rosids</taxon>
        <taxon>fabids</taxon>
        <taxon>Rosales</taxon>
        <taxon>Rosaceae</taxon>
        <taxon>Amygdaloideae</taxon>
        <taxon>Maleae</taxon>
        <taxon>Pyrus</taxon>
    </lineage>
</organism>
<keyword evidence="1" id="KW-0489">Methyltransferase</keyword>
<keyword evidence="2" id="KW-1185">Reference proteome</keyword>
<gene>
    <name evidence="1" type="ORF">D8674_037427</name>
</gene>
<reference evidence="1 2" key="2">
    <citation type="submission" date="2019-11" db="EMBL/GenBank/DDBJ databases">
        <title>A de novo genome assembly of a pear dwarfing rootstock.</title>
        <authorList>
            <person name="Wang F."/>
            <person name="Wang J."/>
            <person name="Li S."/>
            <person name="Zhang Y."/>
            <person name="Fang M."/>
            <person name="Ma L."/>
            <person name="Zhao Y."/>
            <person name="Jiang S."/>
        </authorList>
    </citation>
    <scope>NUCLEOTIDE SEQUENCE [LARGE SCALE GENOMIC DNA]</scope>
    <source>
        <strain evidence="1">S2</strain>
        <tissue evidence="1">Leaf</tissue>
    </source>
</reference>
<dbReference type="GO" id="GO:0008168">
    <property type="term" value="F:methyltransferase activity"/>
    <property type="evidence" value="ECO:0007669"/>
    <property type="project" value="UniProtKB-KW"/>
</dbReference>
<comment type="caution">
    <text evidence="1">The sequence shown here is derived from an EMBL/GenBank/DDBJ whole genome shotgun (WGS) entry which is preliminary data.</text>
</comment>
<name>A0A5N5H114_9ROSA</name>
<dbReference type="GO" id="GO:0032259">
    <property type="term" value="P:methylation"/>
    <property type="evidence" value="ECO:0007669"/>
    <property type="project" value="UniProtKB-KW"/>
</dbReference>
<accession>A0A5N5H114</accession>
<reference evidence="1 2" key="1">
    <citation type="submission" date="2019-09" db="EMBL/GenBank/DDBJ databases">
        <authorList>
            <person name="Ou C."/>
        </authorList>
    </citation>
    <scope>NUCLEOTIDE SEQUENCE [LARGE SCALE GENOMIC DNA]</scope>
    <source>
        <strain evidence="1">S2</strain>
        <tissue evidence="1">Leaf</tissue>
    </source>
</reference>